<feature type="domain" description="HTH lysR-type" evidence="5">
    <location>
        <begin position="8"/>
        <end position="65"/>
    </location>
</feature>
<protein>
    <submittedName>
        <fullName evidence="6">LysR family glycine cleavage system transcriptional activator</fullName>
    </submittedName>
</protein>
<evidence type="ECO:0000256" key="4">
    <source>
        <dbReference type="ARBA" id="ARBA00023163"/>
    </source>
</evidence>
<dbReference type="PRINTS" id="PR00039">
    <property type="entry name" value="HTHLYSR"/>
</dbReference>
<proteinExistence type="inferred from homology"/>
<evidence type="ECO:0000256" key="3">
    <source>
        <dbReference type="ARBA" id="ARBA00023125"/>
    </source>
</evidence>
<keyword evidence="7" id="KW-1185">Reference proteome</keyword>
<sequence>MRASTTMPPLQALRAFEAVGRLLSFRRAGEELLITQSAVSHHIKQLEGTLGVRLFIRNAKSIELTPEGTAYLARAQEAFGIIARATTEMRRQAGVVKVRVSVLPSFAANWLVSRLPRFMQEHPDIEIDFEPTLRLTDFAADEVDLAIRFGAGRWEGVRAERLMDEELSPVLSPVLFGDGARFADPADLLSQTLFDSMNPLGWELWFGEVGVDFRQARLLQLTDYNIALQAALNGQGVAIGRMLLVRDHLAAGRLLRPFPQIVRPENTAYWLVMPENGRHSTAAETFATWLKGEAATASADHCTSLQSA</sequence>
<name>A0ABS4QV79_9HYPH</name>
<gene>
    <name evidence="6" type="ORF">J2Z31_001020</name>
</gene>
<dbReference type="InterPro" id="IPR000847">
    <property type="entry name" value="LysR_HTH_N"/>
</dbReference>
<dbReference type="Gene3D" id="1.10.10.10">
    <property type="entry name" value="Winged helix-like DNA-binding domain superfamily/Winged helix DNA-binding domain"/>
    <property type="match status" value="1"/>
</dbReference>
<reference evidence="6 7" key="1">
    <citation type="submission" date="2021-03" db="EMBL/GenBank/DDBJ databases">
        <title>Genomic Encyclopedia of Type Strains, Phase IV (KMG-IV): sequencing the most valuable type-strain genomes for metagenomic binning, comparative biology and taxonomic classification.</title>
        <authorList>
            <person name="Goeker M."/>
        </authorList>
    </citation>
    <scope>NUCLEOTIDE SEQUENCE [LARGE SCALE GENOMIC DNA]</scope>
    <source>
        <strain evidence="6 7">DSM 13372</strain>
    </source>
</reference>
<comment type="similarity">
    <text evidence="1">Belongs to the LysR transcriptional regulatory family.</text>
</comment>
<dbReference type="Proteomes" id="UP000730739">
    <property type="component" value="Unassembled WGS sequence"/>
</dbReference>
<dbReference type="PROSITE" id="PS50931">
    <property type="entry name" value="HTH_LYSR"/>
    <property type="match status" value="1"/>
</dbReference>
<accession>A0ABS4QV79</accession>
<dbReference type="PANTHER" id="PTHR30537:SF79">
    <property type="entry name" value="TRANSCRIPTIONAL REGULATOR-RELATED"/>
    <property type="match status" value="1"/>
</dbReference>
<evidence type="ECO:0000313" key="7">
    <source>
        <dbReference type="Proteomes" id="UP000730739"/>
    </source>
</evidence>
<keyword evidence="2" id="KW-0805">Transcription regulation</keyword>
<dbReference type="RefSeq" id="WP_209600754.1">
    <property type="nucleotide sequence ID" value="NZ_JAGILA010000001.1"/>
</dbReference>
<dbReference type="InterPro" id="IPR036390">
    <property type="entry name" value="WH_DNA-bd_sf"/>
</dbReference>
<dbReference type="InterPro" id="IPR058163">
    <property type="entry name" value="LysR-type_TF_proteobact-type"/>
</dbReference>
<dbReference type="CDD" id="cd08432">
    <property type="entry name" value="PBP2_GcdR_TrpI_HvrB_AmpR_like"/>
    <property type="match status" value="1"/>
</dbReference>
<evidence type="ECO:0000256" key="1">
    <source>
        <dbReference type="ARBA" id="ARBA00009437"/>
    </source>
</evidence>
<organism evidence="6 7">
    <name type="scientific">Sinorhizobium kostiense</name>
    <dbReference type="NCBI Taxonomy" id="76747"/>
    <lineage>
        <taxon>Bacteria</taxon>
        <taxon>Pseudomonadati</taxon>
        <taxon>Pseudomonadota</taxon>
        <taxon>Alphaproteobacteria</taxon>
        <taxon>Hyphomicrobiales</taxon>
        <taxon>Rhizobiaceae</taxon>
        <taxon>Sinorhizobium/Ensifer group</taxon>
        <taxon>Sinorhizobium</taxon>
    </lineage>
</organism>
<keyword evidence="4" id="KW-0804">Transcription</keyword>
<dbReference type="SUPFAM" id="SSF53850">
    <property type="entry name" value="Periplasmic binding protein-like II"/>
    <property type="match status" value="1"/>
</dbReference>
<keyword evidence="3" id="KW-0238">DNA-binding</keyword>
<dbReference type="InterPro" id="IPR005119">
    <property type="entry name" value="LysR_subst-bd"/>
</dbReference>
<dbReference type="NCBIfam" id="NF008352">
    <property type="entry name" value="PRK11139.1"/>
    <property type="match status" value="1"/>
</dbReference>
<evidence type="ECO:0000256" key="2">
    <source>
        <dbReference type="ARBA" id="ARBA00023015"/>
    </source>
</evidence>
<comment type="caution">
    <text evidence="6">The sequence shown here is derived from an EMBL/GenBank/DDBJ whole genome shotgun (WGS) entry which is preliminary data.</text>
</comment>
<dbReference type="Pfam" id="PF00126">
    <property type="entry name" value="HTH_1"/>
    <property type="match status" value="1"/>
</dbReference>
<evidence type="ECO:0000313" key="6">
    <source>
        <dbReference type="EMBL" id="MBP2234530.1"/>
    </source>
</evidence>
<dbReference type="Pfam" id="PF03466">
    <property type="entry name" value="LysR_substrate"/>
    <property type="match status" value="1"/>
</dbReference>
<dbReference type="SUPFAM" id="SSF46785">
    <property type="entry name" value="Winged helix' DNA-binding domain"/>
    <property type="match status" value="1"/>
</dbReference>
<evidence type="ECO:0000259" key="5">
    <source>
        <dbReference type="PROSITE" id="PS50931"/>
    </source>
</evidence>
<dbReference type="InterPro" id="IPR036388">
    <property type="entry name" value="WH-like_DNA-bd_sf"/>
</dbReference>
<dbReference type="Gene3D" id="3.40.190.10">
    <property type="entry name" value="Periplasmic binding protein-like II"/>
    <property type="match status" value="2"/>
</dbReference>
<dbReference type="EMBL" id="JAGILA010000001">
    <property type="protein sequence ID" value="MBP2234530.1"/>
    <property type="molecule type" value="Genomic_DNA"/>
</dbReference>
<dbReference type="PANTHER" id="PTHR30537">
    <property type="entry name" value="HTH-TYPE TRANSCRIPTIONAL REGULATOR"/>
    <property type="match status" value="1"/>
</dbReference>